<dbReference type="Proteomes" id="UP000007820">
    <property type="component" value="Unassembled WGS sequence"/>
</dbReference>
<evidence type="ECO:0000313" key="1">
    <source>
        <dbReference type="EMBL" id="EGQ13734.1"/>
    </source>
</evidence>
<name>F9D4I2_PREDD</name>
<dbReference type="AlphaFoldDB" id="F9D4I2"/>
<gene>
    <name evidence="1" type="ORF">HMPREF9136_1760</name>
</gene>
<evidence type="ECO:0000313" key="2">
    <source>
        <dbReference type="Proteomes" id="UP000007820"/>
    </source>
</evidence>
<accession>F9D4I2</accession>
<comment type="caution">
    <text evidence="1">The sequence shown here is derived from an EMBL/GenBank/DDBJ whole genome shotgun (WGS) entry which is preliminary data.</text>
</comment>
<sequence>MELARWFGGSKFLFCLMKRRGGAVNSVLTINVKTVQTAEIEEQTIVEACGFILIAQPSVIMLLCL</sequence>
<proteinExistence type="predicted"/>
<organism evidence="1 2">
    <name type="scientific">Prevotella dentalis (strain ATCC 49559 / DSM 3688 / JCM 13448 / NCTC 12043 / ES 2772)</name>
    <name type="common">Mitsuokella dentalis</name>
    <dbReference type="NCBI Taxonomy" id="908937"/>
    <lineage>
        <taxon>Bacteria</taxon>
        <taxon>Pseudomonadati</taxon>
        <taxon>Bacteroidota</taxon>
        <taxon>Bacteroidia</taxon>
        <taxon>Bacteroidales</taxon>
        <taxon>Prevotellaceae</taxon>
        <taxon>Prevotella</taxon>
    </lineage>
</organism>
<dbReference type="EMBL" id="AFPW01000026">
    <property type="protein sequence ID" value="EGQ13734.1"/>
    <property type="molecule type" value="Genomic_DNA"/>
</dbReference>
<reference evidence="1 2" key="1">
    <citation type="submission" date="2011-04" db="EMBL/GenBank/DDBJ databases">
        <authorList>
            <person name="Muzny D."/>
            <person name="Qin X."/>
            <person name="Deng J."/>
            <person name="Jiang H."/>
            <person name="Liu Y."/>
            <person name="Qu J."/>
            <person name="Song X.-Z."/>
            <person name="Zhang L."/>
            <person name="Thornton R."/>
            <person name="Coyle M."/>
            <person name="Francisco L."/>
            <person name="Jackson L."/>
            <person name="Javaid M."/>
            <person name="Korchina V."/>
            <person name="Kovar C."/>
            <person name="Mata R."/>
            <person name="Mathew T."/>
            <person name="Ngo R."/>
            <person name="Nguyen L."/>
            <person name="Nguyen N."/>
            <person name="Okwuonu G."/>
            <person name="Ongeri F."/>
            <person name="Pham C."/>
            <person name="Simmons D."/>
            <person name="Wilczek-Boney K."/>
            <person name="Hale W."/>
            <person name="Jakkamsetti A."/>
            <person name="Pham P."/>
            <person name="Ruth R."/>
            <person name="San Lucas F."/>
            <person name="Warren J."/>
            <person name="Zhang J."/>
            <person name="Zhao Z."/>
            <person name="Zhou C."/>
            <person name="Zhu D."/>
            <person name="Lee S."/>
            <person name="Bess C."/>
            <person name="Blankenburg K."/>
            <person name="Forbes L."/>
            <person name="Fu Q."/>
            <person name="Gubbala S."/>
            <person name="Hirani K."/>
            <person name="Jayaseelan J.C."/>
            <person name="Lara F."/>
            <person name="Munidasa M."/>
            <person name="Palculict T."/>
            <person name="Patil S."/>
            <person name="Pu L.-L."/>
            <person name="Saada N."/>
            <person name="Tang L."/>
            <person name="Weissenberger G."/>
            <person name="Zhu Y."/>
            <person name="Hemphill L."/>
            <person name="Shang Y."/>
            <person name="Youmans B."/>
            <person name="Ayvaz T."/>
            <person name="Ross M."/>
            <person name="Santibanez J."/>
            <person name="Aqrawi P."/>
            <person name="Gross S."/>
            <person name="Joshi V."/>
            <person name="Fowler G."/>
            <person name="Nazareth L."/>
            <person name="Reid J."/>
            <person name="Worley K."/>
            <person name="Petrosino J."/>
            <person name="Highlander S."/>
            <person name="Gibbs R."/>
        </authorList>
    </citation>
    <scope>NUCLEOTIDE SEQUENCE [LARGE SCALE GENOMIC DNA]</scope>
    <source>
        <strain evidence="1 2">DSM 3688</strain>
    </source>
</reference>
<protein>
    <submittedName>
        <fullName evidence="1">Uncharacterized protein</fullName>
    </submittedName>
</protein>